<evidence type="ECO:0000256" key="1">
    <source>
        <dbReference type="ARBA" id="ARBA00004167"/>
    </source>
</evidence>
<keyword evidence="5" id="KW-0274">FAD</keyword>
<dbReference type="InterPro" id="IPR006094">
    <property type="entry name" value="Oxid_FAD_bind_N"/>
</dbReference>
<dbReference type="GO" id="GO:0016020">
    <property type="term" value="C:membrane"/>
    <property type="evidence" value="ECO:0007669"/>
    <property type="project" value="UniProtKB-SubCell"/>
</dbReference>
<accession>A0A4R6SDH1</accession>
<dbReference type="SUPFAM" id="SSF55103">
    <property type="entry name" value="FAD-linked oxidases, C-terminal domain"/>
    <property type="match status" value="1"/>
</dbReference>
<evidence type="ECO:0000313" key="11">
    <source>
        <dbReference type="EMBL" id="TDP97971.1"/>
    </source>
</evidence>
<dbReference type="GO" id="GO:0050614">
    <property type="term" value="F:Delta24-sterol reductase activity"/>
    <property type="evidence" value="ECO:0007669"/>
    <property type="project" value="UniProtKB-EC"/>
</dbReference>
<dbReference type="Proteomes" id="UP000295444">
    <property type="component" value="Unassembled WGS sequence"/>
</dbReference>
<dbReference type="EC" id="1.3.1.72" evidence="2"/>
<keyword evidence="8" id="KW-0472">Membrane</keyword>
<evidence type="ECO:0000256" key="4">
    <source>
        <dbReference type="ARBA" id="ARBA00022692"/>
    </source>
</evidence>
<name>A0A4R6SDH1_LABRH</name>
<protein>
    <recommendedName>
        <fullName evidence="2">Delta(24)-sterol reductase</fullName>
        <ecNumber evidence="2">1.3.1.72</ecNumber>
    </recommendedName>
</protein>
<dbReference type="InterPro" id="IPR016164">
    <property type="entry name" value="FAD-linked_Oxase-like_C"/>
</dbReference>
<gene>
    <name evidence="11" type="ORF">EV186_103951</name>
</gene>
<dbReference type="InterPro" id="IPR016166">
    <property type="entry name" value="FAD-bd_PCMH"/>
</dbReference>
<organism evidence="11 12">
    <name type="scientific">Labedaea rhizosphaerae</name>
    <dbReference type="NCBI Taxonomy" id="598644"/>
    <lineage>
        <taxon>Bacteria</taxon>
        <taxon>Bacillati</taxon>
        <taxon>Actinomycetota</taxon>
        <taxon>Actinomycetes</taxon>
        <taxon>Pseudonocardiales</taxon>
        <taxon>Pseudonocardiaceae</taxon>
        <taxon>Labedaea</taxon>
    </lineage>
</organism>
<dbReference type="PROSITE" id="PS51387">
    <property type="entry name" value="FAD_PCMH"/>
    <property type="match status" value="1"/>
</dbReference>
<keyword evidence="7" id="KW-0560">Oxidoreductase</keyword>
<comment type="subcellular location">
    <subcellularLocation>
        <location evidence="1">Membrane</location>
        <topology evidence="1">Single-pass membrane protein</topology>
    </subcellularLocation>
</comment>
<evidence type="ECO:0000256" key="9">
    <source>
        <dbReference type="SAM" id="MobiDB-lite"/>
    </source>
</evidence>
<evidence type="ECO:0000256" key="2">
    <source>
        <dbReference type="ARBA" id="ARBA00012405"/>
    </source>
</evidence>
<dbReference type="GO" id="GO:0071949">
    <property type="term" value="F:FAD binding"/>
    <property type="evidence" value="ECO:0007669"/>
    <property type="project" value="InterPro"/>
</dbReference>
<keyword evidence="3" id="KW-0285">Flavoprotein</keyword>
<dbReference type="Pfam" id="PF01565">
    <property type="entry name" value="FAD_binding_4"/>
    <property type="match status" value="1"/>
</dbReference>
<reference evidence="11 12" key="1">
    <citation type="submission" date="2019-03" db="EMBL/GenBank/DDBJ databases">
        <title>Genomic Encyclopedia of Type Strains, Phase IV (KMG-IV): sequencing the most valuable type-strain genomes for metagenomic binning, comparative biology and taxonomic classification.</title>
        <authorList>
            <person name="Goeker M."/>
        </authorList>
    </citation>
    <scope>NUCLEOTIDE SEQUENCE [LARGE SCALE GENOMIC DNA]</scope>
    <source>
        <strain evidence="11 12">DSM 45361</strain>
    </source>
</reference>
<evidence type="ECO:0000256" key="3">
    <source>
        <dbReference type="ARBA" id="ARBA00022630"/>
    </source>
</evidence>
<dbReference type="InterPro" id="IPR016169">
    <property type="entry name" value="FAD-bd_PCMH_sub2"/>
</dbReference>
<sequence>MASMQDHRPTTTTTSTSAPHAERVARLRDQVSGLPDGAPVRLAKGTSNLFRTRTGAGTLDVSDLTHVLHVDPDARTADVEGMVTYEQLVDATLPFGLMPMVVPQLKTITLGGAVAGLGIESASFRNGMPHESVLELELLTGAGEVVLARPDNEHRELFHGFPNSYGTLGYATRVRIALEPVRPFVRLRHLRHTSAESYFAQLAEVCTTRSHDGEPVDFVDGTVFASDEHYLTVGTFVDEAPHTSDYTWLDIYYRSIQRRGEDYLTTRDYLWRWDTDWFWCSAALGVQNRLVRLLLGRKRLRSDVYWKAVAFERRHNLAARWERLRGRPDREVVVQDIEVPVDRAADFLDFLHKEVPISPVWVCPIRQRDRTQWPLYDLDPETLYVNFGFWSSVALDPGEPADTHNRLIERTVAEMGGRKSLYSASFYPQDEFWSLYNGPVYRGLKQRYDPGARLPDLYDKCVRGR</sequence>
<dbReference type="PANTHER" id="PTHR10801">
    <property type="entry name" value="24-DEHYDROCHOLESTEROL REDUCTASE"/>
    <property type="match status" value="1"/>
</dbReference>
<evidence type="ECO:0000313" key="12">
    <source>
        <dbReference type="Proteomes" id="UP000295444"/>
    </source>
</evidence>
<keyword evidence="12" id="KW-1185">Reference proteome</keyword>
<dbReference type="EMBL" id="SNXZ01000003">
    <property type="protein sequence ID" value="TDP97971.1"/>
    <property type="molecule type" value="Genomic_DNA"/>
</dbReference>
<dbReference type="InterPro" id="IPR036318">
    <property type="entry name" value="FAD-bd_PCMH-like_sf"/>
</dbReference>
<evidence type="ECO:0000256" key="8">
    <source>
        <dbReference type="ARBA" id="ARBA00023136"/>
    </source>
</evidence>
<comment type="caution">
    <text evidence="11">The sequence shown here is derived from an EMBL/GenBank/DDBJ whole genome shotgun (WGS) entry which is preliminary data.</text>
</comment>
<evidence type="ECO:0000256" key="5">
    <source>
        <dbReference type="ARBA" id="ARBA00022827"/>
    </source>
</evidence>
<dbReference type="AlphaFoldDB" id="A0A4R6SDH1"/>
<feature type="region of interest" description="Disordered" evidence="9">
    <location>
        <begin position="1"/>
        <end position="21"/>
    </location>
</feature>
<dbReference type="InterPro" id="IPR040165">
    <property type="entry name" value="Diminuto-like"/>
</dbReference>
<dbReference type="PANTHER" id="PTHR10801:SF0">
    <property type="entry name" value="DELTA(24)-STEROL REDUCTASE"/>
    <property type="match status" value="1"/>
</dbReference>
<feature type="domain" description="FAD-binding PCMH-type" evidence="10">
    <location>
        <begin position="5"/>
        <end position="181"/>
    </location>
</feature>
<evidence type="ECO:0000256" key="6">
    <source>
        <dbReference type="ARBA" id="ARBA00022989"/>
    </source>
</evidence>
<dbReference type="Gene3D" id="3.30.465.10">
    <property type="match status" value="1"/>
</dbReference>
<keyword evidence="4" id="KW-0812">Transmembrane</keyword>
<evidence type="ECO:0000256" key="7">
    <source>
        <dbReference type="ARBA" id="ARBA00023002"/>
    </source>
</evidence>
<dbReference type="OrthoDB" id="5482059at2"/>
<dbReference type="SUPFAM" id="SSF56176">
    <property type="entry name" value="FAD-binding/transporter-associated domain-like"/>
    <property type="match status" value="1"/>
</dbReference>
<keyword evidence="6" id="KW-1133">Transmembrane helix</keyword>
<evidence type="ECO:0000259" key="10">
    <source>
        <dbReference type="PROSITE" id="PS51387"/>
    </source>
</evidence>
<proteinExistence type="predicted"/>
<dbReference type="RefSeq" id="WP_133851095.1">
    <property type="nucleotide sequence ID" value="NZ_SNXZ01000003.1"/>
</dbReference>